<evidence type="ECO:0000313" key="2">
    <source>
        <dbReference type="EMBL" id="MFC5987218.1"/>
    </source>
</evidence>
<sequence>MHILDMDAAETARRIREGTLSASDAVEGYICHLNQIHPVINAMVEDRFDLARQEAKWADEQIRSGIAKGRLHGVPISVKECFHVKGMKTTSGVSQRKDDVAQEDADVVARLRQEGAIILGKTNTPAFCFCQETDNLLYGRTNNPWNPARTAGGSSGGEGALIAAGGAAVGIGADIGGSIRFPSHFNGIVGFKSGSGQVSDHGNYPPVVIPEQHRMLGIGAMAKSVRDVRLIHEIIANTVPAKKQLSSFIMVIPEKQPQIPLGKAAETHLNTLRQSMAAAYTVETGMPPFFKEAALIWQEIMSIDGGQELMNMLSYKHPVRLFKDLVQSKWFNTSEVHPYLSWALIGARLFRPSQNRMREIQLHLQRGDQALNEFFEQRIAILPVYHSAAPVHGRLYKEIFSVRKTYLKYMPYVAYANTWGLPALTIPVGEDEEGLPVGVQLISKNGNEEALFQLGEWIEQHFRGYRRCTLHDRSDKPMPADIQHRGGGLG</sequence>
<dbReference type="InterPro" id="IPR052739">
    <property type="entry name" value="FAAH2"/>
</dbReference>
<dbReference type="Proteomes" id="UP001596250">
    <property type="component" value="Unassembled WGS sequence"/>
</dbReference>
<evidence type="ECO:0000313" key="3">
    <source>
        <dbReference type="Proteomes" id="UP001596250"/>
    </source>
</evidence>
<dbReference type="PROSITE" id="PS00571">
    <property type="entry name" value="AMIDASES"/>
    <property type="match status" value="1"/>
</dbReference>
<gene>
    <name evidence="2" type="ORF">ACFPXP_12455</name>
</gene>
<proteinExistence type="predicted"/>
<dbReference type="Gene3D" id="3.90.1300.10">
    <property type="entry name" value="Amidase signature (AS) domain"/>
    <property type="match status" value="1"/>
</dbReference>
<dbReference type="InterPro" id="IPR036928">
    <property type="entry name" value="AS_sf"/>
</dbReference>
<accession>A0ABW1IQ85</accession>
<dbReference type="PIRSF" id="PIRSF001221">
    <property type="entry name" value="Amidase_fungi"/>
    <property type="match status" value="1"/>
</dbReference>
<feature type="domain" description="Amidase" evidence="1">
    <location>
        <begin position="25"/>
        <end position="451"/>
    </location>
</feature>
<reference evidence="3" key="1">
    <citation type="journal article" date="2019" name="Int. J. Syst. Evol. Microbiol.">
        <title>The Global Catalogue of Microorganisms (GCM) 10K type strain sequencing project: providing services to taxonomists for standard genome sequencing and annotation.</title>
        <authorList>
            <consortium name="The Broad Institute Genomics Platform"/>
            <consortium name="The Broad Institute Genome Sequencing Center for Infectious Disease"/>
            <person name="Wu L."/>
            <person name="Ma J."/>
        </authorList>
    </citation>
    <scope>NUCLEOTIDE SEQUENCE [LARGE SCALE GENOMIC DNA]</scope>
    <source>
        <strain evidence="3">CCM 8749</strain>
    </source>
</reference>
<keyword evidence="3" id="KW-1185">Reference proteome</keyword>
<dbReference type="InterPro" id="IPR020556">
    <property type="entry name" value="Amidase_CS"/>
</dbReference>
<evidence type="ECO:0000259" key="1">
    <source>
        <dbReference type="Pfam" id="PF01425"/>
    </source>
</evidence>
<comment type="caution">
    <text evidence="2">The sequence shown here is derived from an EMBL/GenBank/DDBJ whole genome shotgun (WGS) entry which is preliminary data.</text>
</comment>
<dbReference type="RefSeq" id="WP_379894561.1">
    <property type="nucleotide sequence ID" value="NZ_CBCSCT010000049.1"/>
</dbReference>
<dbReference type="PANTHER" id="PTHR43372:SF4">
    <property type="entry name" value="FATTY-ACID AMIDE HYDROLASE 2"/>
    <property type="match status" value="1"/>
</dbReference>
<dbReference type="PANTHER" id="PTHR43372">
    <property type="entry name" value="FATTY-ACID AMIDE HYDROLASE"/>
    <property type="match status" value="1"/>
</dbReference>
<dbReference type="EMBL" id="JBHSQV010000155">
    <property type="protein sequence ID" value="MFC5987218.1"/>
    <property type="molecule type" value="Genomic_DNA"/>
</dbReference>
<dbReference type="Pfam" id="PF01425">
    <property type="entry name" value="Amidase"/>
    <property type="match status" value="1"/>
</dbReference>
<protein>
    <submittedName>
        <fullName evidence="2">Amidase</fullName>
    </submittedName>
</protein>
<organism evidence="2 3">
    <name type="scientific">Marinicrinis lubricantis</name>
    <dbReference type="NCBI Taxonomy" id="2086470"/>
    <lineage>
        <taxon>Bacteria</taxon>
        <taxon>Bacillati</taxon>
        <taxon>Bacillota</taxon>
        <taxon>Bacilli</taxon>
        <taxon>Bacillales</taxon>
        <taxon>Paenibacillaceae</taxon>
    </lineage>
</organism>
<dbReference type="InterPro" id="IPR023631">
    <property type="entry name" value="Amidase_dom"/>
</dbReference>
<dbReference type="SUPFAM" id="SSF75304">
    <property type="entry name" value="Amidase signature (AS) enzymes"/>
    <property type="match status" value="1"/>
</dbReference>
<name>A0ABW1IQ85_9BACL</name>